<dbReference type="PANTHER" id="PTHR34184">
    <property type="entry name" value="UPF0718 PROTEIN YCGR"/>
    <property type="match status" value="1"/>
</dbReference>
<feature type="transmembrane region" description="Helical" evidence="7">
    <location>
        <begin position="333"/>
        <end position="352"/>
    </location>
</feature>
<comment type="similarity">
    <text evidence="2">Belongs to the UPF0718 family.</text>
</comment>
<gene>
    <name evidence="8" type="ORF">F0L68_01255</name>
</gene>
<accession>A0A5B2XW02</accession>
<dbReference type="EMBL" id="VUOB01000001">
    <property type="protein sequence ID" value="KAA2267180.1"/>
    <property type="molecule type" value="Genomic_DNA"/>
</dbReference>
<protein>
    <submittedName>
        <fullName evidence="8">Permease</fullName>
    </submittedName>
</protein>
<evidence type="ECO:0000256" key="2">
    <source>
        <dbReference type="ARBA" id="ARBA00006386"/>
    </source>
</evidence>
<keyword evidence="4 7" id="KW-0812">Transmembrane</keyword>
<sequence length="382" mass="39173">MNEYRQLRITECSQSRAICLIRPSRKLAFGVDGTPVAKAEATQDGATEPGATAAGPVIVADAGPRSRWSKAPTMAVAALVVGWCLLLLVQADAGQRTRWATVFIALVVQAMPFLALGVCVSAALAAFVTPAALRRLVPDRPVIGVPVACTAATLLPGCECSSVPVAARLLGQGVSESAALAFLLAAPAVNPVVIAATLVAFPGHPEMALARFLASWITAMAVGLLWRRIGVPIRLPKRYVSTPDGAGSGARLSRLAEVIVEDFAYAAGYLTVGAGLGATLQALLPRTVADAAAALGPVAVLALALVAVAIAVCSEADAFLAASFRQFSRTAQLAFMVVGPMVDVKLIALQAGTFGRRFAARFAPATFVIAVLAATGVGAVLL</sequence>
<feature type="transmembrane region" description="Helical" evidence="7">
    <location>
        <begin position="178"/>
        <end position="201"/>
    </location>
</feature>
<keyword evidence="9" id="KW-1185">Reference proteome</keyword>
<comment type="subcellular location">
    <subcellularLocation>
        <location evidence="1">Cell membrane</location>
        <topology evidence="1">Multi-pass membrane protein</topology>
    </subcellularLocation>
</comment>
<keyword evidence="5 7" id="KW-1133">Transmembrane helix</keyword>
<dbReference type="GO" id="GO:0005886">
    <property type="term" value="C:plasma membrane"/>
    <property type="evidence" value="ECO:0007669"/>
    <property type="project" value="UniProtKB-SubCell"/>
</dbReference>
<evidence type="ECO:0000256" key="7">
    <source>
        <dbReference type="SAM" id="Phobius"/>
    </source>
</evidence>
<evidence type="ECO:0000313" key="9">
    <source>
        <dbReference type="Proteomes" id="UP000323454"/>
    </source>
</evidence>
<feature type="transmembrane region" description="Helical" evidence="7">
    <location>
        <begin position="103"/>
        <end position="128"/>
    </location>
</feature>
<evidence type="ECO:0000256" key="5">
    <source>
        <dbReference type="ARBA" id="ARBA00022989"/>
    </source>
</evidence>
<dbReference type="Pfam" id="PF03773">
    <property type="entry name" value="ArsP_1"/>
    <property type="match status" value="1"/>
</dbReference>
<proteinExistence type="inferred from homology"/>
<feature type="transmembrane region" description="Helical" evidence="7">
    <location>
        <begin position="207"/>
        <end position="226"/>
    </location>
</feature>
<keyword evidence="3" id="KW-1003">Cell membrane</keyword>
<dbReference type="InterPro" id="IPR005524">
    <property type="entry name" value="DUF318"/>
</dbReference>
<feature type="transmembrane region" description="Helical" evidence="7">
    <location>
        <begin position="358"/>
        <end position="381"/>
    </location>
</feature>
<dbReference type="AlphaFoldDB" id="A0A5B2XW02"/>
<feature type="transmembrane region" description="Helical" evidence="7">
    <location>
        <begin position="291"/>
        <end position="312"/>
    </location>
</feature>
<dbReference type="Proteomes" id="UP000323454">
    <property type="component" value="Unassembled WGS sequence"/>
</dbReference>
<dbReference type="InterPro" id="IPR052923">
    <property type="entry name" value="UPF0718"/>
</dbReference>
<evidence type="ECO:0000256" key="1">
    <source>
        <dbReference type="ARBA" id="ARBA00004651"/>
    </source>
</evidence>
<feature type="transmembrane region" description="Helical" evidence="7">
    <location>
        <begin position="263"/>
        <end position="285"/>
    </location>
</feature>
<evidence type="ECO:0000256" key="4">
    <source>
        <dbReference type="ARBA" id="ARBA00022692"/>
    </source>
</evidence>
<name>A0A5B2XW02_9PSEU</name>
<evidence type="ECO:0000256" key="3">
    <source>
        <dbReference type="ARBA" id="ARBA00022475"/>
    </source>
</evidence>
<dbReference type="OrthoDB" id="9810876at2"/>
<comment type="caution">
    <text evidence="8">The sequence shown here is derived from an EMBL/GenBank/DDBJ whole genome shotgun (WGS) entry which is preliminary data.</text>
</comment>
<dbReference type="PANTHER" id="PTHR34184:SF4">
    <property type="entry name" value="UPF0718 PROTEIN YCGR"/>
    <property type="match status" value="1"/>
</dbReference>
<organism evidence="8 9">
    <name type="scientific">Solihabitans fulvus</name>
    <dbReference type="NCBI Taxonomy" id="1892852"/>
    <lineage>
        <taxon>Bacteria</taxon>
        <taxon>Bacillati</taxon>
        <taxon>Actinomycetota</taxon>
        <taxon>Actinomycetes</taxon>
        <taxon>Pseudonocardiales</taxon>
        <taxon>Pseudonocardiaceae</taxon>
        <taxon>Solihabitans</taxon>
    </lineage>
</organism>
<reference evidence="8 9" key="2">
    <citation type="submission" date="2019-09" db="EMBL/GenBank/DDBJ databases">
        <authorList>
            <person name="Jin C."/>
        </authorList>
    </citation>
    <scope>NUCLEOTIDE SEQUENCE [LARGE SCALE GENOMIC DNA]</scope>
    <source>
        <strain evidence="8 9">AN110305</strain>
    </source>
</reference>
<feature type="transmembrane region" description="Helical" evidence="7">
    <location>
        <begin position="74"/>
        <end position="91"/>
    </location>
</feature>
<reference evidence="8 9" key="1">
    <citation type="submission" date="2019-09" db="EMBL/GenBank/DDBJ databases">
        <title>Goodfellowia gen. nov., a new genus of the Pseudonocardineae related to Actinoalloteichus, containing Goodfellowia coeruleoviolacea gen. nov., comb. nov. gen. nov., comb. nov.</title>
        <authorList>
            <person name="Labeda D."/>
        </authorList>
    </citation>
    <scope>NUCLEOTIDE SEQUENCE [LARGE SCALE GENOMIC DNA]</scope>
    <source>
        <strain evidence="8 9">AN110305</strain>
    </source>
</reference>
<evidence type="ECO:0000313" key="8">
    <source>
        <dbReference type="EMBL" id="KAA2267180.1"/>
    </source>
</evidence>
<keyword evidence="6 7" id="KW-0472">Membrane</keyword>
<evidence type="ECO:0000256" key="6">
    <source>
        <dbReference type="ARBA" id="ARBA00023136"/>
    </source>
</evidence>